<dbReference type="FunFam" id="3.30.230.10:FF:000002">
    <property type="entry name" value="30S ribosomal protein S5"/>
    <property type="match status" value="1"/>
</dbReference>
<evidence type="ECO:0000256" key="5">
    <source>
        <dbReference type="ARBA" id="ARBA00022980"/>
    </source>
</evidence>
<dbReference type="PANTHER" id="PTHR48277">
    <property type="entry name" value="MITOCHONDRIAL RIBOSOMAL PROTEIN S5"/>
    <property type="match status" value="1"/>
</dbReference>
<name>A0A7V3YKB9_9BACT</name>
<dbReference type="InterPro" id="IPR000851">
    <property type="entry name" value="Ribosomal_uS5"/>
</dbReference>
<dbReference type="InterPro" id="IPR020568">
    <property type="entry name" value="Ribosomal_Su5_D2-typ_SF"/>
</dbReference>
<proteinExistence type="inferred from homology"/>
<keyword evidence="3 8" id="KW-0699">rRNA-binding</keyword>
<dbReference type="GO" id="GO:0042254">
    <property type="term" value="P:ribosome biogenesis"/>
    <property type="evidence" value="ECO:0007669"/>
    <property type="project" value="UniProtKB-ARBA"/>
</dbReference>
<organism evidence="11">
    <name type="scientific">Candidatus Caldatribacterium californiense</name>
    <dbReference type="NCBI Taxonomy" id="1454726"/>
    <lineage>
        <taxon>Bacteria</taxon>
        <taxon>Pseudomonadati</taxon>
        <taxon>Atribacterota</taxon>
        <taxon>Atribacteria</taxon>
        <taxon>Atribacterales</taxon>
        <taxon>Candidatus Caldatribacteriaceae</taxon>
        <taxon>Candidatus Caldatribacterium</taxon>
    </lineage>
</organism>
<comment type="similarity">
    <text evidence="2 8 9">Belongs to the universal ribosomal protein uS5 family.</text>
</comment>
<evidence type="ECO:0000256" key="1">
    <source>
        <dbReference type="ARBA" id="ARBA00003093"/>
    </source>
</evidence>
<dbReference type="Pfam" id="PF00333">
    <property type="entry name" value="Ribosomal_S5"/>
    <property type="match status" value="1"/>
</dbReference>
<dbReference type="PANTHER" id="PTHR48277:SF1">
    <property type="entry name" value="MITOCHONDRIAL RIBOSOMAL PROTEIN S5"/>
    <property type="match status" value="1"/>
</dbReference>
<dbReference type="InterPro" id="IPR005712">
    <property type="entry name" value="Ribosomal_uS5_bac-type"/>
</dbReference>
<dbReference type="Gene3D" id="3.30.160.20">
    <property type="match status" value="1"/>
</dbReference>
<dbReference type="SUPFAM" id="SSF54768">
    <property type="entry name" value="dsRNA-binding domain-like"/>
    <property type="match status" value="1"/>
</dbReference>
<evidence type="ECO:0000256" key="3">
    <source>
        <dbReference type="ARBA" id="ARBA00022730"/>
    </source>
</evidence>
<evidence type="ECO:0000256" key="9">
    <source>
        <dbReference type="RuleBase" id="RU003823"/>
    </source>
</evidence>
<dbReference type="InterPro" id="IPR014721">
    <property type="entry name" value="Ribsml_uS5_D2-typ_fold_subgr"/>
</dbReference>
<evidence type="ECO:0000256" key="6">
    <source>
        <dbReference type="ARBA" id="ARBA00023274"/>
    </source>
</evidence>
<comment type="domain">
    <text evidence="8">The N-terminal domain interacts with the head of the 30S subunit; the C-terminal domain interacts with the body and contacts protein S4. The interaction surface between S4 and S5 is involved in control of translational fidelity.</text>
</comment>
<dbReference type="InterPro" id="IPR018192">
    <property type="entry name" value="Ribosomal_uS5_N_CS"/>
</dbReference>
<feature type="domain" description="S5 DRBM" evidence="10">
    <location>
        <begin position="11"/>
        <end position="74"/>
    </location>
</feature>
<gene>
    <name evidence="8" type="primary">rpsE</name>
    <name evidence="11" type="ORF">ENU96_00675</name>
</gene>
<evidence type="ECO:0000256" key="4">
    <source>
        <dbReference type="ARBA" id="ARBA00022884"/>
    </source>
</evidence>
<dbReference type="GO" id="GO:0019843">
    <property type="term" value="F:rRNA binding"/>
    <property type="evidence" value="ECO:0007669"/>
    <property type="project" value="UniProtKB-UniRule"/>
</dbReference>
<dbReference type="GO" id="GO:0005737">
    <property type="term" value="C:cytoplasm"/>
    <property type="evidence" value="ECO:0007669"/>
    <property type="project" value="UniProtKB-ARBA"/>
</dbReference>
<keyword evidence="5 8" id="KW-0689">Ribosomal protein</keyword>
<comment type="caution">
    <text evidence="11">The sequence shown here is derived from an EMBL/GenBank/DDBJ whole genome shotgun (WGS) entry which is preliminary data.</text>
</comment>
<accession>A0A7V3YKB9</accession>
<dbReference type="EMBL" id="DTEN01000028">
    <property type="protein sequence ID" value="HGI74186.1"/>
    <property type="molecule type" value="Genomic_DNA"/>
</dbReference>
<keyword evidence="6 8" id="KW-0687">Ribonucleoprotein</keyword>
<dbReference type="AlphaFoldDB" id="A0A7V3YKB9"/>
<protein>
    <recommendedName>
        <fullName evidence="7 8">Small ribosomal subunit protein uS5</fullName>
    </recommendedName>
</protein>
<dbReference type="InterPro" id="IPR005324">
    <property type="entry name" value="Ribosomal_uS5_C"/>
</dbReference>
<comment type="subunit">
    <text evidence="8">Part of the 30S ribosomal subunit. Contacts proteins S4 and S8.</text>
</comment>
<dbReference type="GO" id="GO:0015935">
    <property type="term" value="C:small ribosomal subunit"/>
    <property type="evidence" value="ECO:0007669"/>
    <property type="project" value="InterPro"/>
</dbReference>
<dbReference type="GO" id="GO:0003735">
    <property type="term" value="F:structural constituent of ribosome"/>
    <property type="evidence" value="ECO:0007669"/>
    <property type="project" value="UniProtKB-UniRule"/>
</dbReference>
<dbReference type="HAMAP" id="MF_01307_B">
    <property type="entry name" value="Ribosomal_uS5_B"/>
    <property type="match status" value="1"/>
</dbReference>
<evidence type="ECO:0000256" key="8">
    <source>
        <dbReference type="HAMAP-Rule" id="MF_01307"/>
    </source>
</evidence>
<evidence type="ECO:0000256" key="2">
    <source>
        <dbReference type="ARBA" id="ARBA00008945"/>
    </source>
</evidence>
<dbReference type="FunFam" id="3.30.160.20:FF:000001">
    <property type="entry name" value="30S ribosomal protein S5"/>
    <property type="match status" value="1"/>
</dbReference>
<dbReference type="GO" id="GO:0006412">
    <property type="term" value="P:translation"/>
    <property type="evidence" value="ECO:0007669"/>
    <property type="project" value="UniProtKB-UniRule"/>
</dbReference>
<keyword evidence="4 8" id="KW-0694">RNA-binding</keyword>
<comment type="function">
    <text evidence="1 8">Located at the back of the 30S subunit body where it stabilizes the conformation of the head with respect to the body.</text>
</comment>
<dbReference type="NCBIfam" id="TIGR01021">
    <property type="entry name" value="rpsE_bact"/>
    <property type="match status" value="1"/>
</dbReference>
<reference evidence="11" key="1">
    <citation type="journal article" date="2020" name="mSystems">
        <title>Genome- and Community-Level Interaction Insights into Carbon Utilization and Element Cycling Functions of Hydrothermarchaeota in Hydrothermal Sediment.</title>
        <authorList>
            <person name="Zhou Z."/>
            <person name="Liu Y."/>
            <person name="Xu W."/>
            <person name="Pan J."/>
            <person name="Luo Z.H."/>
            <person name="Li M."/>
        </authorList>
    </citation>
    <scope>NUCLEOTIDE SEQUENCE [LARGE SCALE GENOMIC DNA]</scope>
    <source>
        <strain evidence="11">SpSt-716</strain>
    </source>
</reference>
<dbReference type="InterPro" id="IPR013810">
    <property type="entry name" value="Ribosomal_uS5_N"/>
</dbReference>
<dbReference type="Pfam" id="PF03719">
    <property type="entry name" value="Ribosomal_S5_C"/>
    <property type="match status" value="1"/>
</dbReference>
<dbReference type="SUPFAM" id="SSF54211">
    <property type="entry name" value="Ribosomal protein S5 domain 2-like"/>
    <property type="match status" value="1"/>
</dbReference>
<dbReference type="PROSITE" id="PS00585">
    <property type="entry name" value="RIBOSOMAL_S5"/>
    <property type="match status" value="1"/>
</dbReference>
<dbReference type="PROSITE" id="PS50881">
    <property type="entry name" value="S5_DSRBD"/>
    <property type="match status" value="1"/>
</dbReference>
<comment type="function">
    <text evidence="8">With S4 and S12 plays an important role in translational accuracy.</text>
</comment>
<evidence type="ECO:0000256" key="7">
    <source>
        <dbReference type="ARBA" id="ARBA00035255"/>
    </source>
</evidence>
<evidence type="ECO:0000259" key="10">
    <source>
        <dbReference type="PROSITE" id="PS50881"/>
    </source>
</evidence>
<sequence length="172" mass="18137">MGRINPEGMELQERLIAVTRVSKVVKGGKRFGFRALVAVGNGDGVVGIGLGKAKEVPDAVRKAVERAKKSLIRFPMRGTTIVHEVRGEFAASTVVLKPAAPGTGVIAGGTVRAIMEVAGVKDILTKSLGNNNPINLARATIQGLLSLRDPHEVAALRGKTLKELFEPQKGGK</sequence>
<dbReference type="Gene3D" id="3.30.230.10">
    <property type="match status" value="1"/>
</dbReference>
<evidence type="ECO:0000313" key="11">
    <source>
        <dbReference type="EMBL" id="HGI74186.1"/>
    </source>
</evidence>